<dbReference type="Proteomes" id="UP000663864">
    <property type="component" value="Unassembled WGS sequence"/>
</dbReference>
<dbReference type="GO" id="GO:0006508">
    <property type="term" value="P:proteolysis"/>
    <property type="evidence" value="ECO:0007669"/>
    <property type="project" value="InterPro"/>
</dbReference>
<dbReference type="AlphaFoldDB" id="A0A815WJ53"/>
<dbReference type="InterPro" id="IPR042089">
    <property type="entry name" value="Peptidase_M13_dom_2"/>
</dbReference>
<feature type="domain" description="Peptidase M13 N-terminal" evidence="1">
    <location>
        <begin position="5"/>
        <end position="74"/>
    </location>
</feature>
<dbReference type="GO" id="GO:0004222">
    <property type="term" value="F:metalloendopeptidase activity"/>
    <property type="evidence" value="ECO:0007669"/>
    <property type="project" value="InterPro"/>
</dbReference>
<evidence type="ECO:0000313" key="2">
    <source>
        <dbReference type="EMBL" id="CAF1544153.1"/>
    </source>
</evidence>
<dbReference type="Pfam" id="PF05649">
    <property type="entry name" value="Peptidase_M13_N"/>
    <property type="match status" value="1"/>
</dbReference>
<dbReference type="InterPro" id="IPR024079">
    <property type="entry name" value="MetalloPept_cat_dom_sf"/>
</dbReference>
<reference evidence="2" key="1">
    <citation type="submission" date="2021-02" db="EMBL/GenBank/DDBJ databases">
        <authorList>
            <person name="Nowell W R."/>
        </authorList>
    </citation>
    <scope>NUCLEOTIDE SEQUENCE</scope>
</reference>
<dbReference type="PROSITE" id="PS51885">
    <property type="entry name" value="NEPRILYSIN"/>
    <property type="match status" value="1"/>
</dbReference>
<dbReference type="Gene3D" id="3.40.390.10">
    <property type="entry name" value="Collagenase (Catalytic Domain)"/>
    <property type="match status" value="1"/>
</dbReference>
<gene>
    <name evidence="2" type="ORF">ZHD862_LOCUS39162</name>
</gene>
<name>A0A815WJ53_9BILA</name>
<feature type="non-terminal residue" evidence="2">
    <location>
        <position position="74"/>
    </location>
</feature>
<sequence>SIKENVQRRLRGTTAEQSRKIICGNFVNGNMGFAVSKLYIKKYFDDNARNQSYEMIGNIQKAFIDMLEQTIWMD</sequence>
<dbReference type="EMBL" id="CAJNOT010014560">
    <property type="protein sequence ID" value="CAF1544153.1"/>
    <property type="molecule type" value="Genomic_DNA"/>
</dbReference>
<dbReference type="Gene3D" id="1.10.1380.10">
    <property type="entry name" value="Neutral endopeptidase , domain2"/>
    <property type="match status" value="1"/>
</dbReference>
<organism evidence="2 3">
    <name type="scientific">Rotaria sordida</name>
    <dbReference type="NCBI Taxonomy" id="392033"/>
    <lineage>
        <taxon>Eukaryota</taxon>
        <taxon>Metazoa</taxon>
        <taxon>Spiralia</taxon>
        <taxon>Gnathifera</taxon>
        <taxon>Rotifera</taxon>
        <taxon>Eurotatoria</taxon>
        <taxon>Bdelloidea</taxon>
        <taxon>Philodinida</taxon>
        <taxon>Philodinidae</taxon>
        <taxon>Rotaria</taxon>
    </lineage>
</organism>
<dbReference type="InterPro" id="IPR000718">
    <property type="entry name" value="Peptidase_M13"/>
</dbReference>
<dbReference type="SUPFAM" id="SSF55486">
    <property type="entry name" value="Metalloproteases ('zincins'), catalytic domain"/>
    <property type="match status" value="1"/>
</dbReference>
<comment type="caution">
    <text evidence="2">The sequence shown here is derived from an EMBL/GenBank/DDBJ whole genome shotgun (WGS) entry which is preliminary data.</text>
</comment>
<evidence type="ECO:0000313" key="3">
    <source>
        <dbReference type="Proteomes" id="UP000663864"/>
    </source>
</evidence>
<evidence type="ECO:0000259" key="1">
    <source>
        <dbReference type="Pfam" id="PF05649"/>
    </source>
</evidence>
<dbReference type="InterPro" id="IPR008753">
    <property type="entry name" value="Peptidase_M13_N"/>
</dbReference>
<feature type="non-terminal residue" evidence="2">
    <location>
        <position position="1"/>
    </location>
</feature>
<protein>
    <recommendedName>
        <fullName evidence="1">Peptidase M13 N-terminal domain-containing protein</fullName>
    </recommendedName>
</protein>
<accession>A0A815WJ53</accession>
<proteinExistence type="predicted"/>